<proteinExistence type="predicted"/>
<sequence length="333" mass="33465">MVRADDHGATADEVVRIAQQQVPAGAAAQGVVSVAAEQHVFAGAAIDQVAAGLAADPVATAHLGIVAVGAGIGLQVAGAAIAAPQCVVAAAAGDDVAAPAAIGHVLIVIELAAVDAHDQEIAPLAALHVVAAAKGIDQVAVATAGVDHVAMTAAGELPRARLAAMHPDACRGMGADVVLEHGRVAVVEIEALGLGRHPRHVGVELHAQHAVLPVLQARQDAIAIAAARRQLPDAVVAQLLQTILPLAVLVDLRTVVVGNGDVGAREHHAVEALAIHFQVPIAIDVHYRVHARVIAAEHVGVVALAAFKIVAAALALQPVFLIAAVEAVIPGQP</sequence>
<evidence type="ECO:0000313" key="1">
    <source>
        <dbReference type="EMBL" id="PAT41914.1"/>
    </source>
</evidence>
<name>A0A2A2AW23_9BURK</name>
<organism evidence="1 2">
    <name type="scientific">Vandammella animalimorsus</name>
    <dbReference type="NCBI Taxonomy" id="2029117"/>
    <lineage>
        <taxon>Bacteria</taxon>
        <taxon>Pseudomonadati</taxon>
        <taxon>Pseudomonadota</taxon>
        <taxon>Betaproteobacteria</taxon>
        <taxon>Burkholderiales</taxon>
        <taxon>Comamonadaceae</taxon>
        <taxon>Vandammella</taxon>
    </lineage>
</organism>
<gene>
    <name evidence="1" type="ORF">CK621_11855</name>
</gene>
<accession>A0A2A2AW23</accession>
<evidence type="ECO:0000313" key="2">
    <source>
        <dbReference type="Proteomes" id="UP000218439"/>
    </source>
</evidence>
<dbReference type="Proteomes" id="UP000218439">
    <property type="component" value="Unassembled WGS sequence"/>
</dbReference>
<comment type="caution">
    <text evidence="1">The sequence shown here is derived from an EMBL/GenBank/DDBJ whole genome shotgun (WGS) entry which is preliminary data.</text>
</comment>
<dbReference type="EMBL" id="NSJE01000022">
    <property type="protein sequence ID" value="PAT41914.1"/>
    <property type="molecule type" value="Genomic_DNA"/>
</dbReference>
<protein>
    <submittedName>
        <fullName evidence="1">Uncharacterized protein</fullName>
    </submittedName>
</protein>
<reference evidence="1 2" key="1">
    <citation type="submission" date="2017-08" db="EMBL/GenBank/DDBJ databases">
        <title>WGS of Clinical strains of the CDC Group NO-1 linked to zoonotic infections in humans.</title>
        <authorList>
            <person name="Bernier A.-M."/>
            <person name="Bernard K."/>
        </authorList>
    </citation>
    <scope>NUCLEOTIDE SEQUENCE [LARGE SCALE GENOMIC DNA]</scope>
    <source>
        <strain evidence="1 2">NML120219</strain>
    </source>
</reference>
<dbReference type="AlphaFoldDB" id="A0A2A2AW23"/>